<accession>A0ABP9VB53</accession>
<evidence type="ECO:0000313" key="1">
    <source>
        <dbReference type="EMBL" id="GAA5501410.1"/>
    </source>
</evidence>
<evidence type="ECO:0000313" key="2">
    <source>
        <dbReference type="Proteomes" id="UP001458946"/>
    </source>
</evidence>
<dbReference type="Proteomes" id="UP001458946">
    <property type="component" value="Unassembled WGS sequence"/>
</dbReference>
<dbReference type="EMBL" id="BAABRN010000009">
    <property type="protein sequence ID" value="GAA5501410.1"/>
    <property type="molecule type" value="Genomic_DNA"/>
</dbReference>
<reference evidence="1 2" key="1">
    <citation type="submission" date="2024-02" db="EMBL/GenBank/DDBJ databases">
        <title>Deinococcus xinjiangensis NBRC 107630.</title>
        <authorList>
            <person name="Ichikawa N."/>
            <person name="Katano-Makiyama Y."/>
            <person name="Hidaka K."/>
        </authorList>
    </citation>
    <scope>NUCLEOTIDE SEQUENCE [LARGE SCALE GENOMIC DNA]</scope>
    <source>
        <strain evidence="1 2">NBRC 107630</strain>
    </source>
</reference>
<sequence>MSPEPQLTPPDPSEPHPLDLVREQAAHTTVSAVRAELDALSEQHAELSRSVGWAANAEEEYREVIGIERKAQLEMRVGLGAEGAKFVRRTAPLAEMSLPELQEEYRTGRRTTLALIDALLLHPESRAWTLGEEVAPEIYIVSLRNRLKRWGEGLAEVRA</sequence>
<protein>
    <submittedName>
        <fullName evidence="1">Uncharacterized protein</fullName>
    </submittedName>
</protein>
<gene>
    <name evidence="1" type="ORF">Dxin01_01142</name>
</gene>
<comment type="caution">
    <text evidence="1">The sequence shown here is derived from an EMBL/GenBank/DDBJ whole genome shotgun (WGS) entry which is preliminary data.</text>
</comment>
<name>A0ABP9VB53_9DEIO</name>
<organism evidence="1 2">
    <name type="scientific">Deinococcus xinjiangensis</name>
    <dbReference type="NCBI Taxonomy" id="457454"/>
    <lineage>
        <taxon>Bacteria</taxon>
        <taxon>Thermotogati</taxon>
        <taxon>Deinococcota</taxon>
        <taxon>Deinococci</taxon>
        <taxon>Deinococcales</taxon>
        <taxon>Deinococcaceae</taxon>
        <taxon>Deinococcus</taxon>
    </lineage>
</organism>
<keyword evidence="2" id="KW-1185">Reference proteome</keyword>
<dbReference type="RefSeq" id="WP_353541380.1">
    <property type="nucleotide sequence ID" value="NZ_BAABRN010000009.1"/>
</dbReference>
<proteinExistence type="predicted"/>